<name>A0A517PV06_9PLAN</name>
<reference evidence="1 2" key="1">
    <citation type="submission" date="2019-02" db="EMBL/GenBank/DDBJ databases">
        <title>Deep-cultivation of Planctomycetes and their phenomic and genomic characterization uncovers novel biology.</title>
        <authorList>
            <person name="Wiegand S."/>
            <person name="Jogler M."/>
            <person name="Boedeker C."/>
            <person name="Pinto D."/>
            <person name="Vollmers J."/>
            <person name="Rivas-Marin E."/>
            <person name="Kohn T."/>
            <person name="Peeters S.H."/>
            <person name="Heuer A."/>
            <person name="Rast P."/>
            <person name="Oberbeckmann S."/>
            <person name="Bunk B."/>
            <person name="Jeske O."/>
            <person name="Meyerdierks A."/>
            <person name="Storesund J.E."/>
            <person name="Kallscheuer N."/>
            <person name="Luecker S."/>
            <person name="Lage O.M."/>
            <person name="Pohl T."/>
            <person name="Merkel B.J."/>
            <person name="Hornburger P."/>
            <person name="Mueller R.-W."/>
            <person name="Bruemmer F."/>
            <person name="Labrenz M."/>
            <person name="Spormann A.M."/>
            <person name="Op den Camp H."/>
            <person name="Overmann J."/>
            <person name="Amann R."/>
            <person name="Jetten M.S.M."/>
            <person name="Mascher T."/>
            <person name="Medema M.H."/>
            <person name="Devos D.P."/>
            <person name="Kaster A.-K."/>
            <person name="Ovreas L."/>
            <person name="Rohde M."/>
            <person name="Galperin M.Y."/>
            <person name="Jogler C."/>
        </authorList>
    </citation>
    <scope>NUCLEOTIDE SEQUENCE [LARGE SCALE GENOMIC DNA]</scope>
    <source>
        <strain evidence="1 2">HG66A1</strain>
    </source>
</reference>
<evidence type="ECO:0000313" key="2">
    <source>
        <dbReference type="Proteomes" id="UP000320421"/>
    </source>
</evidence>
<gene>
    <name evidence="1" type="ORF">HG66A1_50160</name>
</gene>
<evidence type="ECO:0000313" key="1">
    <source>
        <dbReference type="EMBL" id="QDT23200.1"/>
    </source>
</evidence>
<keyword evidence="2" id="KW-1185">Reference proteome</keyword>
<proteinExistence type="predicted"/>
<dbReference type="EMBL" id="CP036266">
    <property type="protein sequence ID" value="QDT23200.1"/>
    <property type="molecule type" value="Genomic_DNA"/>
</dbReference>
<dbReference type="Proteomes" id="UP000320421">
    <property type="component" value="Chromosome"/>
</dbReference>
<organism evidence="1 2">
    <name type="scientific">Gimesia chilikensis</name>
    <dbReference type="NCBI Taxonomy" id="2605989"/>
    <lineage>
        <taxon>Bacteria</taxon>
        <taxon>Pseudomonadati</taxon>
        <taxon>Planctomycetota</taxon>
        <taxon>Planctomycetia</taxon>
        <taxon>Planctomycetales</taxon>
        <taxon>Planctomycetaceae</taxon>
        <taxon>Gimesia</taxon>
    </lineage>
</organism>
<accession>A0A517PV06</accession>
<protein>
    <submittedName>
        <fullName evidence="1">Uncharacterized protein</fullName>
    </submittedName>
</protein>
<sequence>MEWLNNTDETSSTSLSSGLHVIYNLTSTDIPQLLTETTII</sequence>
<dbReference type="AlphaFoldDB" id="A0A517PV06"/>